<evidence type="ECO:0000313" key="3">
    <source>
        <dbReference type="Proteomes" id="UP000029964"/>
    </source>
</evidence>
<sequence length="414" mass="46738">MSYFVYRALTPDLRRIRLIHLQPKSTRAPSTTLSNQQLSDAGASEPQLRVACTISHVCLDQPPPYFALSYTWGDASQKARILIGDTPFDVTKNLEAALFHLAPDDVPLTLWIDALCIDQNDEVEKTEQVQQMKQIYLQATSVITWLGPATVNSDAAMHWIQRYGSLAHSFSIGTKPELRLRRLLQTFESDPDKLPHKGLEEFLRDISTHLSSGSRGSDSVVIALSELFERAYWSRVWVVQEVVHGNSVQFVCGNMAVSEELVHYSLRLLRNFGLYERIKSAQSLQSIDSTLASSTASLRNPINILKIRRATGPFPLIYLIRALRYFQATDPRDRIFALLSFATDAAALGLKPDYRKSCKEVYLETATSLVRNGFLDIFQLCQVHKSIPELPSWVPDFTSTTLLEMVKMQRSPMS</sequence>
<keyword evidence="3" id="KW-1185">Reference proteome</keyword>
<dbReference type="PANTHER" id="PTHR24148">
    <property type="entry name" value="ANKYRIN REPEAT DOMAIN-CONTAINING PROTEIN 39 HOMOLOG-RELATED"/>
    <property type="match status" value="1"/>
</dbReference>
<dbReference type="InterPro" id="IPR010730">
    <property type="entry name" value="HET"/>
</dbReference>
<evidence type="ECO:0000313" key="2">
    <source>
        <dbReference type="EMBL" id="KFH43176.1"/>
    </source>
</evidence>
<dbReference type="OrthoDB" id="5212574at2759"/>
<gene>
    <name evidence="2" type="ORF">ACRE_060700</name>
</gene>
<dbReference type="Proteomes" id="UP000029964">
    <property type="component" value="Unassembled WGS sequence"/>
</dbReference>
<dbReference type="EMBL" id="JPKY01000075">
    <property type="protein sequence ID" value="KFH43176.1"/>
    <property type="molecule type" value="Genomic_DNA"/>
</dbReference>
<evidence type="ECO:0000259" key="1">
    <source>
        <dbReference type="Pfam" id="PF06985"/>
    </source>
</evidence>
<dbReference type="Pfam" id="PF06985">
    <property type="entry name" value="HET"/>
    <property type="match status" value="1"/>
</dbReference>
<accession>A0A086T1E4</accession>
<dbReference type="HOGENOM" id="CLU_004184_3_1_1"/>
<protein>
    <submittedName>
        <fullName evidence="2">Heterokaryon incompatibility protein 6, OR allele-like protein</fullName>
    </submittedName>
</protein>
<proteinExistence type="predicted"/>
<organism evidence="2 3">
    <name type="scientific">Hapsidospora chrysogenum (strain ATCC 11550 / CBS 779.69 / DSM 880 / IAM 14645 / JCM 23072 / IMI 49137)</name>
    <name type="common">Acremonium chrysogenum</name>
    <dbReference type="NCBI Taxonomy" id="857340"/>
    <lineage>
        <taxon>Eukaryota</taxon>
        <taxon>Fungi</taxon>
        <taxon>Dikarya</taxon>
        <taxon>Ascomycota</taxon>
        <taxon>Pezizomycotina</taxon>
        <taxon>Sordariomycetes</taxon>
        <taxon>Hypocreomycetidae</taxon>
        <taxon>Hypocreales</taxon>
        <taxon>Bionectriaceae</taxon>
        <taxon>Hapsidospora</taxon>
    </lineage>
</organism>
<dbReference type="AlphaFoldDB" id="A0A086T1E4"/>
<feature type="domain" description="Heterokaryon incompatibility" evidence="1">
    <location>
        <begin position="65"/>
        <end position="241"/>
    </location>
</feature>
<comment type="caution">
    <text evidence="2">The sequence shown here is derived from an EMBL/GenBank/DDBJ whole genome shotgun (WGS) entry which is preliminary data.</text>
</comment>
<reference evidence="3" key="1">
    <citation type="journal article" date="2014" name="Genome Announc.">
        <title>Genome sequence and annotation of Acremonium chrysogenum, producer of the beta-lactam antibiotic cephalosporin C.</title>
        <authorList>
            <person name="Terfehr D."/>
            <person name="Dahlmann T.A."/>
            <person name="Specht T."/>
            <person name="Zadra I."/>
            <person name="Kuernsteiner H."/>
            <person name="Kueck U."/>
        </authorList>
    </citation>
    <scope>NUCLEOTIDE SEQUENCE [LARGE SCALE GENOMIC DNA]</scope>
    <source>
        <strain evidence="3">ATCC 11550 / CBS 779.69 / DSM 880 / IAM 14645 / JCM 23072 / IMI 49137</strain>
    </source>
</reference>
<dbReference type="PANTHER" id="PTHR24148:SF73">
    <property type="entry name" value="HET DOMAIN PROTEIN (AFU_ORTHOLOGUE AFUA_8G01020)"/>
    <property type="match status" value="1"/>
</dbReference>
<name>A0A086T1E4_HAPC1</name>
<dbReference type="InterPro" id="IPR052895">
    <property type="entry name" value="HetReg/Transcr_Mod"/>
</dbReference>